<dbReference type="Pfam" id="PF13041">
    <property type="entry name" value="PPR_2"/>
    <property type="match status" value="1"/>
</dbReference>
<feature type="repeat" description="PPR" evidence="1">
    <location>
        <begin position="124"/>
        <end position="158"/>
    </location>
</feature>
<accession>A0A1M7ZZT1</accession>
<dbReference type="InterPro" id="IPR011990">
    <property type="entry name" value="TPR-like_helical_dom_sf"/>
</dbReference>
<evidence type="ECO:0008006" key="4">
    <source>
        <dbReference type="Google" id="ProtNLM"/>
    </source>
</evidence>
<evidence type="ECO:0000313" key="3">
    <source>
        <dbReference type="Proteomes" id="UP000186303"/>
    </source>
</evidence>
<dbReference type="VEuPathDB" id="FungiDB:MSYG_0025"/>
<evidence type="ECO:0000313" key="2">
    <source>
        <dbReference type="EMBL" id="SHO75693.1"/>
    </source>
</evidence>
<dbReference type="AlphaFoldDB" id="A0A1M7ZZT1"/>
<dbReference type="InterPro" id="IPR002885">
    <property type="entry name" value="PPR_rpt"/>
</dbReference>
<gene>
    <name evidence="2" type="ORF">MSYG_0025</name>
</gene>
<organism evidence="2 3">
    <name type="scientific">Malassezia sympodialis (strain ATCC 42132)</name>
    <name type="common">Atopic eczema-associated yeast</name>
    <dbReference type="NCBI Taxonomy" id="1230383"/>
    <lineage>
        <taxon>Eukaryota</taxon>
        <taxon>Fungi</taxon>
        <taxon>Dikarya</taxon>
        <taxon>Basidiomycota</taxon>
        <taxon>Ustilaginomycotina</taxon>
        <taxon>Malasseziomycetes</taxon>
        <taxon>Malasseziales</taxon>
        <taxon>Malasseziaceae</taxon>
        <taxon>Malassezia</taxon>
    </lineage>
</organism>
<dbReference type="PROSITE" id="PS51375">
    <property type="entry name" value="PPR"/>
    <property type="match status" value="1"/>
</dbReference>
<dbReference type="STRING" id="1230383.A0A1M7ZZT1"/>
<dbReference type="Gene3D" id="1.25.40.10">
    <property type="entry name" value="Tetratricopeptide repeat domain"/>
    <property type="match status" value="1"/>
</dbReference>
<name>A0A1M7ZZT1_MALS4</name>
<reference evidence="3" key="1">
    <citation type="journal article" date="2017" name="Nucleic Acids Res.">
        <title>Proteogenomics produces comprehensive and highly accurate protein-coding gene annotation in a complete genome assembly of Malassezia sympodialis.</title>
        <authorList>
            <person name="Zhu Y."/>
            <person name="Engstroem P.G."/>
            <person name="Tellgren-Roth C."/>
            <person name="Baudo C.D."/>
            <person name="Kennell J.C."/>
            <person name="Sun S."/>
            <person name="Billmyre R.B."/>
            <person name="Schroeder M.S."/>
            <person name="Andersson A."/>
            <person name="Holm T."/>
            <person name="Sigurgeirsson B."/>
            <person name="Wu G."/>
            <person name="Sankaranarayanan S.R."/>
            <person name="Siddharthan R."/>
            <person name="Sanyal K."/>
            <person name="Lundeberg J."/>
            <person name="Nystedt B."/>
            <person name="Boekhout T."/>
            <person name="Dawson T.L. Jr."/>
            <person name="Heitman J."/>
            <person name="Scheynius A."/>
            <person name="Lehtioe J."/>
        </authorList>
    </citation>
    <scope>NUCLEOTIDE SEQUENCE [LARGE SCALE GENOMIC DNA]</scope>
    <source>
        <strain evidence="3">ATCC 42132</strain>
    </source>
</reference>
<dbReference type="OrthoDB" id="3342562at2759"/>
<keyword evidence="3" id="KW-1185">Reference proteome</keyword>
<evidence type="ECO:0000256" key="1">
    <source>
        <dbReference type="PROSITE-ProRule" id="PRU00708"/>
    </source>
</evidence>
<proteinExistence type="predicted"/>
<sequence>MSARPWWRLALPRLFERHASTKSEPPKSVVNFRNMQRRRGGAFRTDVRVERKSKAAVLHPDTLRQHMFATSKRISNIVHQEPDAMARFKKSEAVLMERMTEWRTLARRIRFHHKSRTSFIPQHGAAAWNHVILLAIRAASPTAAWHLFCEMKRQGIRPTARTYAGFFQALSEQARASLHDTLCLPSWNERLSKLYEGLEQLHQEAAAQTAMPDALSPHQAAQQRVLHELEKDPASIATAFRHYMTLLCALGRYEEALEVFDHLCPNGYPLAQHDTPRLPRKHFATVPMYTSLLRDLGLCRMPMSKKQGLVREIWRRWQDDIAMSLRRGASPLLDETALKTLVWTLQMGQPRTCVQDICFLLGTYMGVPFRSLADAEVHPVAKPNVHWNDTALLVDVLTFFDQQGAHSQLIDCYTHAKNEAMHGLDPSTVPKAVALYKKALSQTSR</sequence>
<protein>
    <recommendedName>
        <fullName evidence="4">Pentatricopeptide repeat-containing protein</fullName>
    </recommendedName>
</protein>
<dbReference type="Proteomes" id="UP000186303">
    <property type="component" value="Chromosome 1"/>
</dbReference>
<dbReference type="EMBL" id="LT671821">
    <property type="protein sequence ID" value="SHO75693.1"/>
    <property type="molecule type" value="Genomic_DNA"/>
</dbReference>